<evidence type="ECO:0000259" key="15">
    <source>
        <dbReference type="PROSITE" id="PS50929"/>
    </source>
</evidence>
<dbReference type="Pfam" id="PF00005">
    <property type="entry name" value="ABC_tran"/>
    <property type="match status" value="2"/>
</dbReference>
<evidence type="ECO:0000256" key="6">
    <source>
        <dbReference type="ARBA" id="ARBA00022737"/>
    </source>
</evidence>
<proteinExistence type="inferred from homology"/>
<dbReference type="FunFam" id="3.40.50.300:FF:000169">
    <property type="entry name" value="ABC transporter C family member 3"/>
    <property type="match status" value="1"/>
</dbReference>
<dbReference type="CDD" id="cd18579">
    <property type="entry name" value="ABC_6TM_ABCC_D1"/>
    <property type="match status" value="1"/>
</dbReference>
<dbReference type="FunFam" id="1.20.1560.10:FF:000002">
    <property type="entry name" value="ABC transporter C family member 5"/>
    <property type="match status" value="1"/>
</dbReference>
<dbReference type="CDD" id="cd03250">
    <property type="entry name" value="ABCC_MRP_domain1"/>
    <property type="match status" value="1"/>
</dbReference>
<accession>A0AAN7IKA9</accession>
<dbReference type="InterPro" id="IPR003593">
    <property type="entry name" value="AAA+_ATPase"/>
</dbReference>
<comment type="caution">
    <text evidence="16">The sequence shown here is derived from an EMBL/GenBank/DDBJ whole genome shotgun (WGS) entry which is preliminary data.</text>
</comment>
<dbReference type="InterPro" id="IPR003439">
    <property type="entry name" value="ABC_transporter-like_ATP-bd"/>
</dbReference>
<dbReference type="EMBL" id="JAXUIC010000008">
    <property type="protein sequence ID" value="KAK4575827.1"/>
    <property type="molecule type" value="Genomic_DNA"/>
</dbReference>
<evidence type="ECO:0000256" key="2">
    <source>
        <dbReference type="ARBA" id="ARBA00009726"/>
    </source>
</evidence>
<evidence type="ECO:0000313" key="16">
    <source>
        <dbReference type="EMBL" id="KAK4575827.1"/>
    </source>
</evidence>
<sequence>MQFVESSKGAMTTLFSHYYSFMYPGTDFLLKPVFVRGLSASLHLVLLLVMFISWLCKKFKVVNSEGPSQRLKETRCLYLKQTVICCLGVFLFSLVLCLLNYCWYRNGWSIEELVTLLDLALKTLAWGAVSVYLRTQLFNSGEPKYPCLLIVWWGLYLFTSCCELVMDVLYRKHVNLPVHYFVSDVVSVVMGLFFCYVGLIGKNEGLGALKEPLLIVDSNASNEAESNKSKGGETVTPYSNAGFFSILTFSWMAPLISLGNKKTLDLEDVPQLAPGDSVVGAFANFRNKLEAECGTINGVTTTKLAKALISSAWKEILLTAFLEIMNTLASYVGPYLIYTFVQYLNGQRDFSQNEVYVLVSMFSAAKLVECLTQEHNSFRVQQIEIRIQSVLVTMIYNKEMTLSCQSKKVHTSGEIINLMAVDAQRIGNFSCFMHESWIVLVQVAIASSILYKNLGLASIAAYVAGILALLANFPLGSLQKKFQGKIMESKDRRMKATSEILSNMRILKFQGWDMKFLSKIMELRKTEAGWLKKFLYTSATSSFVFSGASTFVLVVTFGACMLMGIPLESGRILSALATFGVLQVSISNFPETISMIVQTKVSLDRIAFFLRLDDLQSDVIERLPRGSSDTTIEIIGGNFSWDLSSSNPTLKDINLEVKQGMRVAICGTIGSGKSSLLSCILGEAYVAQSPWIQSGKIEENILFGKEMEREKYERVLEACSLKKDLEILSFGDQTVIGERGINLSGEQKQRVQIARALYQDADIYLFDDPFSAVDVHTGSHLFKECLLGLLSSKTVVYVTHQVEFLPAADLILVMKEGRITQAGKNNDILNSGTDFMELVGAHKKALSALDSTEAGLVSRSISTSKEIGNVVVVQKQENEDTQNAKVDDKREKGKVGFSVYWKYITMVYGGTLVPFILLAQVLFQLLQIGSNYWIVWATPVSQGMKPDVGSSTLMIVYVSLAIGSSFFILVRTMLVATAGFMAANQLFNKMHLSIFRSPMSFFDATPSGRILNRVSTDQSAVDLSVPFQVGTFAFSTIQLFGIIAVMSQVAWQVFIIFIPVSAICIWYQKYYITSARELARLVGVCKAPVIQHFAETISGSTTIRSFDEESRFRDTNMKLMDAYSRPRFNIASAREWLCLCLDMLSFIAFLFLLVFLISIPEGVINPGIAGLAVAYGLNLNMLQAWVILILCQMKSKIISVERILQYTCIPSEPPLVIKENQPNHSWPSNGEVDIRDLQVRYAPHMPLVLQGITCNFPGGMKTGIVGRTGSGKSTLTQALFRIVEPTAGQIMIDGINISLIGLHDLRSRLSIIPQDPTMFEGTVRSNLDPLEEYADEQIWEVLEKCQLGDEVRKREGKLDSTVSENGENWGVGQRQLICLGRVLLKKSKILVLDEATASVDTATDTLIQQILRQHFSNCTVITIAHRITSVLDSDMVLLLNNGLIEEYDSPTRLLENKSSTFSQLVAEYTMRSNSSFEKLSDDLI</sequence>
<feature type="transmembrane region" description="Helical" evidence="13">
    <location>
        <begin position="1023"/>
        <end position="1043"/>
    </location>
</feature>
<feature type="transmembrane region" description="Helical" evidence="13">
    <location>
        <begin position="534"/>
        <end position="565"/>
    </location>
</feature>
<comment type="similarity">
    <text evidence="2">Belongs to the ABC transporter superfamily. ABCC family. Conjugate transporter (TC 3.A.1.208) subfamily.</text>
</comment>
<dbReference type="InterPro" id="IPR044746">
    <property type="entry name" value="ABCC_6TM_D1"/>
</dbReference>
<feature type="domain" description="ABC transporter" evidence="14">
    <location>
        <begin position="610"/>
        <end position="841"/>
    </location>
</feature>
<evidence type="ECO:0000256" key="13">
    <source>
        <dbReference type="SAM" id="Phobius"/>
    </source>
</evidence>
<dbReference type="GO" id="GO:0016020">
    <property type="term" value="C:membrane"/>
    <property type="evidence" value="ECO:0007669"/>
    <property type="project" value="UniProtKB-SubCell"/>
</dbReference>
<feature type="transmembrane region" description="Helical" evidence="13">
    <location>
        <begin position="33"/>
        <end position="56"/>
    </location>
</feature>
<dbReference type="EC" id="7.6.2.2" evidence="3"/>
<dbReference type="GO" id="GO:0005524">
    <property type="term" value="F:ATP binding"/>
    <property type="evidence" value="ECO:0007669"/>
    <property type="project" value="UniProtKB-KW"/>
</dbReference>
<feature type="transmembrane region" description="Helical" evidence="13">
    <location>
        <begin position="571"/>
        <end position="590"/>
    </location>
</feature>
<evidence type="ECO:0000256" key="3">
    <source>
        <dbReference type="ARBA" id="ARBA00012191"/>
    </source>
</evidence>
<dbReference type="GO" id="GO:0016887">
    <property type="term" value="F:ATP hydrolysis activity"/>
    <property type="evidence" value="ECO:0007669"/>
    <property type="project" value="InterPro"/>
</dbReference>
<comment type="subcellular location">
    <subcellularLocation>
        <location evidence="1">Membrane</location>
        <topology evidence="1">Multi-pass membrane protein</topology>
    </subcellularLocation>
</comment>
<dbReference type="Gene3D" id="3.40.50.300">
    <property type="entry name" value="P-loop containing nucleotide triphosphate hydrolases"/>
    <property type="match status" value="2"/>
</dbReference>
<protein>
    <recommendedName>
        <fullName evidence="3">ABC-type xenobiotic transporter</fullName>
        <ecNumber evidence="3">7.6.2.2</ecNumber>
    </recommendedName>
</protein>
<evidence type="ECO:0000256" key="5">
    <source>
        <dbReference type="ARBA" id="ARBA00022692"/>
    </source>
</evidence>
<keyword evidence="11 13" id="KW-0472">Membrane</keyword>
<dbReference type="PROSITE" id="PS50893">
    <property type="entry name" value="ABC_TRANSPORTER_2"/>
    <property type="match status" value="2"/>
</dbReference>
<dbReference type="SUPFAM" id="SSF90123">
    <property type="entry name" value="ABC transporter transmembrane region"/>
    <property type="match status" value="2"/>
</dbReference>
<evidence type="ECO:0000256" key="8">
    <source>
        <dbReference type="ARBA" id="ARBA00022840"/>
    </source>
</evidence>
<feature type="domain" description="ABC transmembrane type-1" evidence="15">
    <location>
        <begin position="915"/>
        <end position="1195"/>
    </location>
</feature>
<feature type="transmembrane region" description="Helical" evidence="13">
    <location>
        <begin position="1171"/>
        <end position="1191"/>
    </location>
</feature>
<evidence type="ECO:0000256" key="9">
    <source>
        <dbReference type="ARBA" id="ARBA00022967"/>
    </source>
</evidence>
<keyword evidence="8" id="KW-0067">ATP-binding</keyword>
<dbReference type="SUPFAM" id="SSF52540">
    <property type="entry name" value="P-loop containing nucleoside triphosphate hydrolases"/>
    <property type="match status" value="2"/>
</dbReference>
<dbReference type="FunFam" id="1.20.1560.10:FF:000003">
    <property type="entry name" value="ABC transporter C family member 10"/>
    <property type="match status" value="1"/>
</dbReference>
<feature type="transmembrane region" description="Helical" evidence="13">
    <location>
        <begin position="77"/>
        <end position="101"/>
    </location>
</feature>
<feature type="transmembrane region" description="Helical" evidence="13">
    <location>
        <begin position="145"/>
        <end position="166"/>
    </location>
</feature>
<feature type="transmembrane region" description="Helical" evidence="13">
    <location>
        <begin position="113"/>
        <end position="133"/>
    </location>
</feature>
<reference evidence="16 17" key="1">
    <citation type="journal article" date="2023" name="G3 (Bethesda)">
        <title>A haplotype-resolved chromosome-scale genome for Quercus rubra L. provides insights into the genetics of adaptive traits for red oak species.</title>
        <authorList>
            <person name="Kapoor B."/>
            <person name="Jenkins J."/>
            <person name="Schmutz J."/>
            <person name="Zhebentyayeva T."/>
            <person name="Kuelheim C."/>
            <person name="Coggeshall M."/>
            <person name="Heim C."/>
            <person name="Lasky J.R."/>
            <person name="Leites L."/>
            <person name="Islam-Faridi N."/>
            <person name="Romero-Severson J."/>
            <person name="DeLeo V.L."/>
            <person name="Lucas S.M."/>
            <person name="Lazic D."/>
            <person name="Gailing O."/>
            <person name="Carlson J."/>
            <person name="Staton M."/>
        </authorList>
    </citation>
    <scope>NUCLEOTIDE SEQUENCE [LARGE SCALE GENOMIC DNA]</scope>
    <source>
        <strain evidence="16">Pseudo-F2</strain>
    </source>
</reference>
<keyword evidence="9" id="KW-1278">Translocase</keyword>
<organism evidence="16 17">
    <name type="scientific">Quercus rubra</name>
    <name type="common">Northern red oak</name>
    <name type="synonym">Quercus borealis</name>
    <dbReference type="NCBI Taxonomy" id="3512"/>
    <lineage>
        <taxon>Eukaryota</taxon>
        <taxon>Viridiplantae</taxon>
        <taxon>Streptophyta</taxon>
        <taxon>Embryophyta</taxon>
        <taxon>Tracheophyta</taxon>
        <taxon>Spermatophyta</taxon>
        <taxon>Magnoliopsida</taxon>
        <taxon>eudicotyledons</taxon>
        <taxon>Gunneridae</taxon>
        <taxon>Pentapetalae</taxon>
        <taxon>rosids</taxon>
        <taxon>fabids</taxon>
        <taxon>Fagales</taxon>
        <taxon>Fagaceae</taxon>
        <taxon>Quercus</taxon>
    </lineage>
</organism>
<evidence type="ECO:0000256" key="10">
    <source>
        <dbReference type="ARBA" id="ARBA00022989"/>
    </source>
</evidence>
<feature type="transmembrane region" description="Helical" evidence="13">
    <location>
        <begin position="178"/>
        <end position="200"/>
    </location>
</feature>
<feature type="transmembrane region" description="Helical" evidence="13">
    <location>
        <begin position="1136"/>
        <end position="1159"/>
    </location>
</feature>
<feature type="transmembrane region" description="Helical" evidence="13">
    <location>
        <begin position="899"/>
        <end position="923"/>
    </location>
</feature>
<dbReference type="InterPro" id="IPR044726">
    <property type="entry name" value="ABCC_6TM_D2"/>
</dbReference>
<evidence type="ECO:0000256" key="12">
    <source>
        <dbReference type="ARBA" id="ARBA00034018"/>
    </source>
</evidence>
<dbReference type="CDD" id="cd18580">
    <property type="entry name" value="ABC_6TM_ABCC_D2"/>
    <property type="match status" value="1"/>
</dbReference>
<keyword evidence="6" id="KW-0677">Repeat</keyword>
<dbReference type="PANTHER" id="PTHR24223">
    <property type="entry name" value="ATP-BINDING CASSETTE SUB-FAMILY C"/>
    <property type="match status" value="1"/>
</dbReference>
<gene>
    <name evidence="16" type="ORF">RGQ29_026680</name>
</gene>
<comment type="catalytic activity">
    <reaction evidence="12">
        <text>ATP + H2O + xenobioticSide 1 = ADP + phosphate + xenobioticSide 2.</text>
        <dbReference type="EC" id="7.6.2.2"/>
    </reaction>
</comment>
<feature type="domain" description="ABC transporter" evidence="14">
    <location>
        <begin position="1234"/>
        <end position="1466"/>
    </location>
</feature>
<dbReference type="Gene3D" id="1.20.1560.10">
    <property type="entry name" value="ABC transporter type 1, transmembrane domain"/>
    <property type="match status" value="2"/>
</dbReference>
<dbReference type="CDD" id="cd03244">
    <property type="entry name" value="ABCC_MRP_domain2"/>
    <property type="match status" value="1"/>
</dbReference>
<keyword evidence="5 13" id="KW-0812">Transmembrane</keyword>
<dbReference type="PROSITE" id="PS50929">
    <property type="entry name" value="ABC_TM1F"/>
    <property type="match status" value="2"/>
</dbReference>
<dbReference type="Pfam" id="PF00664">
    <property type="entry name" value="ABC_membrane"/>
    <property type="match status" value="2"/>
</dbReference>
<keyword evidence="10 13" id="KW-1133">Transmembrane helix</keyword>
<evidence type="ECO:0000313" key="17">
    <source>
        <dbReference type="Proteomes" id="UP001324115"/>
    </source>
</evidence>
<evidence type="ECO:0000256" key="1">
    <source>
        <dbReference type="ARBA" id="ARBA00004141"/>
    </source>
</evidence>
<evidence type="ECO:0000259" key="14">
    <source>
        <dbReference type="PROSITE" id="PS50893"/>
    </source>
</evidence>
<keyword evidence="17" id="KW-1185">Reference proteome</keyword>
<feature type="domain" description="ABC transmembrane type-1" evidence="15">
    <location>
        <begin position="317"/>
        <end position="598"/>
    </location>
</feature>
<keyword evidence="7" id="KW-0547">Nucleotide-binding</keyword>
<feature type="transmembrane region" description="Helical" evidence="13">
    <location>
        <begin position="1049"/>
        <end position="1067"/>
    </location>
</feature>
<feature type="transmembrane region" description="Helical" evidence="13">
    <location>
        <begin position="432"/>
        <end position="451"/>
    </location>
</feature>
<keyword evidence="4" id="KW-0813">Transport</keyword>
<feature type="transmembrane region" description="Helical" evidence="13">
    <location>
        <begin position="954"/>
        <end position="983"/>
    </location>
</feature>
<name>A0AAN7IKA9_QUERU</name>
<evidence type="ECO:0000256" key="4">
    <source>
        <dbReference type="ARBA" id="ARBA00022448"/>
    </source>
</evidence>
<dbReference type="PANTHER" id="PTHR24223:SF181">
    <property type="entry name" value="ABC TRANSPORTER C FAMILY MEMBER 3"/>
    <property type="match status" value="1"/>
</dbReference>
<dbReference type="GO" id="GO:0008559">
    <property type="term" value="F:ABC-type xenobiotic transporter activity"/>
    <property type="evidence" value="ECO:0007669"/>
    <property type="project" value="UniProtKB-EC"/>
</dbReference>
<dbReference type="FunFam" id="3.40.50.300:FF:000508">
    <property type="entry name" value="ABC transporter C family member 5"/>
    <property type="match status" value="1"/>
</dbReference>
<evidence type="ECO:0000256" key="11">
    <source>
        <dbReference type="ARBA" id="ARBA00023136"/>
    </source>
</evidence>
<dbReference type="InterPro" id="IPR011527">
    <property type="entry name" value="ABC1_TM_dom"/>
</dbReference>
<dbReference type="InterPro" id="IPR027417">
    <property type="entry name" value="P-loop_NTPase"/>
</dbReference>
<dbReference type="Proteomes" id="UP001324115">
    <property type="component" value="Unassembled WGS sequence"/>
</dbReference>
<dbReference type="InterPro" id="IPR036640">
    <property type="entry name" value="ABC1_TM_sf"/>
</dbReference>
<dbReference type="InterPro" id="IPR050173">
    <property type="entry name" value="ABC_transporter_C-like"/>
</dbReference>
<feature type="transmembrane region" description="Helical" evidence="13">
    <location>
        <begin position="457"/>
        <end position="475"/>
    </location>
</feature>
<evidence type="ECO:0000256" key="7">
    <source>
        <dbReference type="ARBA" id="ARBA00022741"/>
    </source>
</evidence>
<dbReference type="SMART" id="SM00382">
    <property type="entry name" value="AAA"/>
    <property type="match status" value="2"/>
</dbReference>